<keyword evidence="3" id="KW-0597">Phosphoprotein</keyword>
<reference evidence="12 13" key="1">
    <citation type="submission" date="2024-01" db="EMBL/GenBank/DDBJ databases">
        <authorList>
            <person name="Waweru B."/>
        </authorList>
    </citation>
    <scope>NUCLEOTIDE SEQUENCE [LARGE SCALE GENOMIC DNA]</scope>
</reference>
<dbReference type="InterPro" id="IPR024598">
    <property type="entry name" value="SF3a60/Prp9_C"/>
</dbReference>
<dbReference type="GO" id="GO:0008270">
    <property type="term" value="F:zinc ion binding"/>
    <property type="evidence" value="ECO:0007669"/>
    <property type="project" value="UniProtKB-KW"/>
</dbReference>
<feature type="region of interest" description="Disordered" evidence="10">
    <location>
        <begin position="378"/>
        <end position="401"/>
    </location>
</feature>
<keyword evidence="5" id="KW-0479">Metal-binding</keyword>
<evidence type="ECO:0000256" key="9">
    <source>
        <dbReference type="ARBA" id="ARBA00023242"/>
    </source>
</evidence>
<dbReference type="SUPFAM" id="SSF56112">
    <property type="entry name" value="Protein kinase-like (PK-like)"/>
    <property type="match status" value="2"/>
</dbReference>
<dbReference type="PANTHER" id="PTHR12786:SF2">
    <property type="entry name" value="SPLICING FACTOR 3A SUBUNIT 3"/>
    <property type="match status" value="1"/>
</dbReference>
<dbReference type="SMART" id="SM00355">
    <property type="entry name" value="ZnF_C2H2"/>
    <property type="match status" value="2"/>
</dbReference>
<evidence type="ECO:0000259" key="11">
    <source>
        <dbReference type="PROSITE" id="PS50171"/>
    </source>
</evidence>
<feature type="compositionally biased region" description="Acidic residues" evidence="10">
    <location>
        <begin position="379"/>
        <end position="401"/>
    </location>
</feature>
<feature type="domain" description="Matrin-type" evidence="11">
    <location>
        <begin position="432"/>
        <end position="463"/>
    </location>
</feature>
<evidence type="ECO:0000313" key="12">
    <source>
        <dbReference type="EMBL" id="CAK7324157.1"/>
    </source>
</evidence>
<evidence type="ECO:0000256" key="7">
    <source>
        <dbReference type="ARBA" id="ARBA00022833"/>
    </source>
</evidence>
<protein>
    <recommendedName>
        <fullName evidence="11">Matrin-type domain-containing protein</fullName>
    </recommendedName>
</protein>
<evidence type="ECO:0000256" key="10">
    <source>
        <dbReference type="SAM" id="MobiDB-lite"/>
    </source>
</evidence>
<dbReference type="InterPro" id="IPR021966">
    <property type="entry name" value="SF3a60_bindingd"/>
</dbReference>
<keyword evidence="4" id="KW-0507">mRNA processing</keyword>
<dbReference type="EMBL" id="CAWUPB010000246">
    <property type="protein sequence ID" value="CAK7324157.1"/>
    <property type="molecule type" value="Genomic_DNA"/>
</dbReference>
<comment type="caution">
    <text evidence="12">The sequence shown here is derived from an EMBL/GenBank/DDBJ whole genome shotgun (WGS) entry which is preliminary data.</text>
</comment>
<keyword evidence="8" id="KW-0508">mRNA splicing</keyword>
<dbReference type="Pfam" id="PF16837">
    <property type="entry name" value="SF3A3"/>
    <property type="match status" value="1"/>
</dbReference>
<evidence type="ECO:0000256" key="2">
    <source>
        <dbReference type="ARBA" id="ARBA00008776"/>
    </source>
</evidence>
<evidence type="ECO:0000256" key="8">
    <source>
        <dbReference type="ARBA" id="ARBA00023187"/>
    </source>
</evidence>
<comment type="subcellular location">
    <subcellularLocation>
        <location evidence="1">Nucleus</location>
    </subcellularLocation>
</comment>
<keyword evidence="6" id="KW-0863">Zinc-finger</keyword>
<name>A0AAV1QUE2_9ROSI</name>
<evidence type="ECO:0000256" key="5">
    <source>
        <dbReference type="ARBA" id="ARBA00022723"/>
    </source>
</evidence>
<evidence type="ECO:0000256" key="3">
    <source>
        <dbReference type="ARBA" id="ARBA00022553"/>
    </source>
</evidence>
<dbReference type="InterPro" id="IPR051421">
    <property type="entry name" value="RNA_Proc_DNA_Dmg_Regulator"/>
</dbReference>
<evidence type="ECO:0000256" key="4">
    <source>
        <dbReference type="ARBA" id="ARBA00022664"/>
    </source>
</evidence>
<organism evidence="12 13">
    <name type="scientific">Dovyalis caffra</name>
    <dbReference type="NCBI Taxonomy" id="77055"/>
    <lineage>
        <taxon>Eukaryota</taxon>
        <taxon>Viridiplantae</taxon>
        <taxon>Streptophyta</taxon>
        <taxon>Embryophyta</taxon>
        <taxon>Tracheophyta</taxon>
        <taxon>Spermatophyta</taxon>
        <taxon>Magnoliopsida</taxon>
        <taxon>eudicotyledons</taxon>
        <taxon>Gunneridae</taxon>
        <taxon>Pentapetalae</taxon>
        <taxon>rosids</taxon>
        <taxon>fabids</taxon>
        <taxon>Malpighiales</taxon>
        <taxon>Salicaceae</taxon>
        <taxon>Flacourtieae</taxon>
        <taxon>Dovyalis</taxon>
    </lineage>
</organism>
<dbReference type="Proteomes" id="UP001314170">
    <property type="component" value="Unassembled WGS sequence"/>
</dbReference>
<dbReference type="GO" id="GO:0003723">
    <property type="term" value="F:RNA binding"/>
    <property type="evidence" value="ECO:0007669"/>
    <property type="project" value="InterPro"/>
</dbReference>
<keyword evidence="13" id="KW-1185">Reference proteome</keyword>
<dbReference type="GO" id="GO:0005681">
    <property type="term" value="C:spliceosomal complex"/>
    <property type="evidence" value="ECO:0007669"/>
    <property type="project" value="InterPro"/>
</dbReference>
<keyword evidence="7" id="KW-0862">Zinc</keyword>
<proteinExistence type="inferred from homology"/>
<gene>
    <name evidence="12" type="ORF">DCAF_LOCUS1794</name>
</gene>
<dbReference type="Pfam" id="PF13297">
    <property type="entry name" value="SDE2_2C"/>
    <property type="match status" value="1"/>
</dbReference>
<dbReference type="Gene3D" id="1.10.510.10">
    <property type="entry name" value="Transferase(Phosphotransferase) domain 1"/>
    <property type="match status" value="2"/>
</dbReference>
<dbReference type="Pfam" id="PF12108">
    <property type="entry name" value="SF3a60_bindingd"/>
    <property type="match status" value="1"/>
</dbReference>
<dbReference type="InterPro" id="IPR025086">
    <property type="entry name" value="SDE2/SF3A3_SAP"/>
</dbReference>
<dbReference type="Pfam" id="PF11931">
    <property type="entry name" value="SF3a60_Prp9_C"/>
    <property type="match status" value="2"/>
</dbReference>
<evidence type="ECO:0000256" key="1">
    <source>
        <dbReference type="ARBA" id="ARBA00004123"/>
    </source>
</evidence>
<dbReference type="PROSITE" id="PS50171">
    <property type="entry name" value="ZF_MATRIN"/>
    <property type="match status" value="2"/>
</dbReference>
<evidence type="ECO:0000256" key="6">
    <source>
        <dbReference type="ARBA" id="ARBA00022771"/>
    </source>
</evidence>
<dbReference type="AlphaFoldDB" id="A0AAV1QUE2"/>
<dbReference type="InterPro" id="IPR000690">
    <property type="entry name" value="Matrin/U1-C_Znf_C2H2"/>
</dbReference>
<accession>A0AAV1QUE2</accession>
<dbReference type="InterPro" id="IPR031774">
    <property type="entry name" value="SF3A3_dom"/>
</dbReference>
<evidence type="ECO:0000313" key="13">
    <source>
        <dbReference type="Proteomes" id="UP001314170"/>
    </source>
</evidence>
<dbReference type="InterPro" id="IPR013087">
    <property type="entry name" value="Znf_C2H2_type"/>
</dbReference>
<feature type="domain" description="Matrin-type" evidence="11">
    <location>
        <begin position="691"/>
        <end position="722"/>
    </location>
</feature>
<comment type="similarity">
    <text evidence="2">Belongs to the SF3A3 family.</text>
</comment>
<sequence length="897" mass="103855">MSSTLLEGTRASHEEVERLERLIVKDLQNEPANNKDRLFQSHRVRNMIDNIITTTEKLVEIYEDKDNARKDEIAALGGQTAMGTNVFSAFYDRLKEIREYHRRHPAARVVDANEDYESMLKEEPVIEFTGEEAFGKYLDMHELYNQYNNLKFEKPVEYSTYLDIFSQPHKVPRKVKFTRQYREYMENLLEYLVYFFQRTEPLQDLDRIFSKVTTEFEEQWENGTVQGWEKSGQENGHVPADHTVIDLDFYSTVEELKEVGPEKLKESVELKVQNGMLFFVVDCLALAALGLKSGGTVQQRAERLFLTKHTPLEKLDQKHFVKGSRGSEPNGTAATSKEVDNSKEIALMEAKMNKLCDLLDETILRTKENIVKKQALTYDEMEAEREEEETQADTESDDDDQQIYNPLKLPMGWDGKPIPYWLYKLHGLGQEFKCEICGNYSYWGRRAFERHFKEWRHQHGMRCLGIPNTKNFNEITSIEEAQELWKRIQERQGVNKWRPDLEEEYEDKEEYGLGSIATAEGDAYSFGILLLEIFTGKRPTEDMFKDGPNLHDFVKMALPKGLMDIVDHALLLELEGNEASSSSTRKPEKAHNIRKFLTSILEVGVACSEESPRQRMKLCDVALAAFGSKTGGSDAVQQQADRLFFPKFGLVYEFKNDEDLIELRTELLQDLDKIFSKKQALTHDEMEAEHEECEICGNYSYWGRRAFERHFKEWRHQHGMRCLGIPNTKNFNEITSIEEAQELWKRIQERQGVNKWRPDLEEEYEDKEEYGLGSVATTQGDAYSFGILLLEIFTGKRPTDDMFKDGSDLHNLVKMALPKGLTDIVDHALLLELEGNEASRSSTRKPEKAHNIRKFLTSILEIGVACSEESPRQRMKLCDVVMELHKIKGLLTENGTK</sequence>
<keyword evidence="9" id="KW-0539">Nucleus</keyword>
<dbReference type="InterPro" id="IPR011009">
    <property type="entry name" value="Kinase-like_dom_sf"/>
</dbReference>
<dbReference type="PANTHER" id="PTHR12786">
    <property type="entry name" value="SPLICING FACTOR SF3A-RELATED"/>
    <property type="match status" value="1"/>
</dbReference>
<dbReference type="GO" id="GO:0000398">
    <property type="term" value="P:mRNA splicing, via spliceosome"/>
    <property type="evidence" value="ECO:0007669"/>
    <property type="project" value="InterPro"/>
</dbReference>